<gene>
    <name evidence="2" type="ORF">CLV31_10195</name>
</gene>
<feature type="transmembrane region" description="Helical" evidence="1">
    <location>
        <begin position="65"/>
        <end position="84"/>
    </location>
</feature>
<keyword evidence="3" id="KW-1185">Reference proteome</keyword>
<keyword evidence="1" id="KW-0812">Transmembrane</keyword>
<sequence length="278" mass="32049">MKKFESDLSLGQYKAKETFWYFDELSEEERILAYRLGWQIFDGHKMFFEDFLAFHKRRGYLLQGLGYLIAVVLLISVLFIVLVHPSTLKYAFGLFVLAGSIMTFIVIMGKARKNLRETSRFFDYIDPLTKPYNYKEFLNLDLNDFAGAEIFYSNLRKGIDYQEEQIELVEYDKTISLLAIDFLLGSPGSLNELKQKALQQDPELTSGGFDKVISSVIGGTDRGIRDYFSKISHDILTTKDLSGKRKEQLFKVREIFVKAGLKRKVASIDDFIGNRSDL</sequence>
<dbReference type="OrthoDB" id="822558at2"/>
<evidence type="ECO:0000256" key="1">
    <source>
        <dbReference type="SAM" id="Phobius"/>
    </source>
</evidence>
<keyword evidence="1" id="KW-0472">Membrane</keyword>
<reference evidence="2 3" key="1">
    <citation type="submission" date="2018-06" db="EMBL/GenBank/DDBJ databases">
        <title>Genomic Encyclopedia of Archaeal and Bacterial Type Strains, Phase II (KMG-II): from individual species to whole genera.</title>
        <authorList>
            <person name="Goeker M."/>
        </authorList>
    </citation>
    <scope>NUCLEOTIDE SEQUENCE [LARGE SCALE GENOMIC DNA]</scope>
    <source>
        <strain evidence="2 3">T4</strain>
    </source>
</reference>
<dbReference type="RefSeq" id="WP_111390916.1">
    <property type="nucleotide sequence ID" value="NZ_QKTX01000001.1"/>
</dbReference>
<dbReference type="EMBL" id="QKTX01000001">
    <property type="protein sequence ID" value="PZV87223.1"/>
    <property type="molecule type" value="Genomic_DNA"/>
</dbReference>
<organism evidence="2 3">
    <name type="scientific">Algoriphagus aquaeductus</name>
    <dbReference type="NCBI Taxonomy" id="475299"/>
    <lineage>
        <taxon>Bacteria</taxon>
        <taxon>Pseudomonadati</taxon>
        <taxon>Bacteroidota</taxon>
        <taxon>Cytophagia</taxon>
        <taxon>Cytophagales</taxon>
        <taxon>Cyclobacteriaceae</taxon>
        <taxon>Algoriphagus</taxon>
    </lineage>
</organism>
<proteinExistence type="predicted"/>
<feature type="transmembrane region" description="Helical" evidence="1">
    <location>
        <begin position="90"/>
        <end position="109"/>
    </location>
</feature>
<evidence type="ECO:0000313" key="2">
    <source>
        <dbReference type="EMBL" id="PZV87223.1"/>
    </source>
</evidence>
<accession>A0A326RZJ4</accession>
<comment type="caution">
    <text evidence="2">The sequence shown here is derived from an EMBL/GenBank/DDBJ whole genome shotgun (WGS) entry which is preliminary data.</text>
</comment>
<dbReference type="AlphaFoldDB" id="A0A326RZJ4"/>
<protein>
    <submittedName>
        <fullName evidence="2">Uncharacterized protein</fullName>
    </submittedName>
</protein>
<dbReference type="Proteomes" id="UP000248917">
    <property type="component" value="Unassembled WGS sequence"/>
</dbReference>
<evidence type="ECO:0000313" key="3">
    <source>
        <dbReference type="Proteomes" id="UP000248917"/>
    </source>
</evidence>
<keyword evidence="1" id="KW-1133">Transmembrane helix</keyword>
<name>A0A326RZJ4_9BACT</name>